<accession>A0A1H9RQF7</accession>
<dbReference type="Proteomes" id="UP000198948">
    <property type="component" value="Unassembled WGS sequence"/>
</dbReference>
<dbReference type="AlphaFoldDB" id="A0A1H9RQF7"/>
<evidence type="ECO:0000313" key="6">
    <source>
        <dbReference type="Proteomes" id="UP000198948"/>
    </source>
</evidence>
<keyword evidence="3" id="KW-1133">Transmembrane helix</keyword>
<feature type="transmembrane region" description="Helical" evidence="3">
    <location>
        <begin position="43"/>
        <end position="60"/>
    </location>
</feature>
<keyword evidence="6" id="KW-1185">Reference proteome</keyword>
<reference evidence="5 6" key="1">
    <citation type="submission" date="2016-10" db="EMBL/GenBank/DDBJ databases">
        <authorList>
            <person name="de Groot N.N."/>
        </authorList>
    </citation>
    <scope>NUCLEOTIDE SEQUENCE [LARGE SCALE GENOMIC DNA]</scope>
    <source>
        <strain evidence="5 6">DSM 13760</strain>
    </source>
</reference>
<evidence type="ECO:0000256" key="2">
    <source>
        <dbReference type="SAM" id="MobiDB-lite"/>
    </source>
</evidence>
<organism evidence="5 6">
    <name type="scientific">Isobaculum melis</name>
    <dbReference type="NCBI Taxonomy" id="142588"/>
    <lineage>
        <taxon>Bacteria</taxon>
        <taxon>Bacillati</taxon>
        <taxon>Bacillota</taxon>
        <taxon>Bacilli</taxon>
        <taxon>Lactobacillales</taxon>
        <taxon>Carnobacteriaceae</taxon>
        <taxon>Isobaculum</taxon>
    </lineage>
</organism>
<feature type="region of interest" description="Disordered" evidence="2">
    <location>
        <begin position="71"/>
        <end position="101"/>
    </location>
</feature>
<evidence type="ECO:0000256" key="1">
    <source>
        <dbReference type="SAM" id="Coils"/>
    </source>
</evidence>
<feature type="transmembrane region" description="Helical" evidence="3">
    <location>
        <begin position="315"/>
        <end position="337"/>
    </location>
</feature>
<dbReference type="InterPro" id="IPR025645">
    <property type="entry name" value="DUF4349"/>
</dbReference>
<keyword evidence="3" id="KW-0472">Membrane</keyword>
<name>A0A1H9RQF7_9LACT</name>
<protein>
    <recommendedName>
        <fullName evidence="4">DUF4349 domain-containing protein</fullName>
    </recommendedName>
</protein>
<keyword evidence="1" id="KW-0175">Coiled coil</keyword>
<dbReference type="OrthoDB" id="2162337at2"/>
<dbReference type="RefSeq" id="WP_092651033.1">
    <property type="nucleotide sequence ID" value="NZ_FOHA01000005.1"/>
</dbReference>
<proteinExistence type="predicted"/>
<dbReference type="Pfam" id="PF14257">
    <property type="entry name" value="DUF4349"/>
    <property type="match status" value="1"/>
</dbReference>
<dbReference type="EMBL" id="FOHA01000005">
    <property type="protein sequence ID" value="SER75012.1"/>
    <property type="molecule type" value="Genomic_DNA"/>
</dbReference>
<sequence>MDNLEKKLKEDWEHLSVPDQKVLDAIKSGMEQAPKKRIPYKKIGLTLSTIAAVFLLYIYQQTESENNSKMLTQQEPFSQEKTAQNEAKSEAYAPSQNTMQKKEALPSTEQINEETANKVTQEFSIEMESKQYDQSLATIEKQIKASNGLITTSYSYNNESEVDKNESIMTQDNRFIRITVKIPREQIDSFIEEISAAGKILVKQEDGSDITAEYKDIETHIKNLKIQEERLQKLLGEADSLSDMLQIESRLSEVGYTLETYQNQLKNFDQEINYTTVHLVLTDVAANHNQTSLVGRIQDGWTEMTHELKNTAGNLLVWTIVYSPYLLAFGVISWLVYRKVKKKKQSKSKPPV</sequence>
<feature type="compositionally biased region" description="Polar residues" evidence="2">
    <location>
        <begin position="71"/>
        <end position="86"/>
    </location>
</feature>
<evidence type="ECO:0000256" key="3">
    <source>
        <dbReference type="SAM" id="Phobius"/>
    </source>
</evidence>
<feature type="coiled-coil region" evidence="1">
    <location>
        <begin position="214"/>
        <end position="244"/>
    </location>
</feature>
<dbReference type="STRING" id="142588.SAMN04488559_1052"/>
<evidence type="ECO:0000259" key="4">
    <source>
        <dbReference type="Pfam" id="PF14257"/>
    </source>
</evidence>
<evidence type="ECO:0000313" key="5">
    <source>
        <dbReference type="EMBL" id="SER75012.1"/>
    </source>
</evidence>
<gene>
    <name evidence="5" type="ORF">SAMN04488559_1052</name>
</gene>
<keyword evidence="3" id="KW-0812">Transmembrane</keyword>
<feature type="domain" description="DUF4349" evidence="4">
    <location>
        <begin position="118"/>
        <end position="337"/>
    </location>
</feature>